<dbReference type="SUPFAM" id="SSF103473">
    <property type="entry name" value="MFS general substrate transporter"/>
    <property type="match status" value="1"/>
</dbReference>
<evidence type="ECO:0000256" key="4">
    <source>
        <dbReference type="ARBA" id="ARBA00022989"/>
    </source>
</evidence>
<evidence type="ECO:0000256" key="6">
    <source>
        <dbReference type="SAM" id="Phobius"/>
    </source>
</evidence>
<feature type="transmembrane region" description="Helical" evidence="6">
    <location>
        <begin position="55"/>
        <end position="72"/>
    </location>
</feature>
<dbReference type="GO" id="GO:0016020">
    <property type="term" value="C:membrane"/>
    <property type="evidence" value="ECO:0007669"/>
    <property type="project" value="UniProtKB-SubCell"/>
</dbReference>
<keyword evidence="3 6" id="KW-0812">Transmembrane</keyword>
<name>A0A5C3QP64_9AGAR</name>
<keyword evidence="2" id="KW-0813">Transport</keyword>
<feature type="transmembrane region" description="Helical" evidence="6">
    <location>
        <begin position="355"/>
        <end position="373"/>
    </location>
</feature>
<dbReference type="STRING" id="1884261.A0A5C3QP64"/>
<dbReference type="InterPro" id="IPR020846">
    <property type="entry name" value="MFS_dom"/>
</dbReference>
<feature type="transmembrane region" description="Helical" evidence="6">
    <location>
        <begin position="155"/>
        <end position="176"/>
    </location>
</feature>
<feature type="transmembrane region" description="Helical" evidence="6">
    <location>
        <begin position="414"/>
        <end position="434"/>
    </location>
</feature>
<dbReference type="PANTHER" id="PTHR43791:SF97">
    <property type="entry name" value="ALLANTOATE TRANSPORTER, PUTATIVE (AFU_ORTHOLOGUE AFUA_1G14700)-RELATED"/>
    <property type="match status" value="1"/>
</dbReference>
<evidence type="ECO:0000313" key="8">
    <source>
        <dbReference type="EMBL" id="TFL00154.1"/>
    </source>
</evidence>
<feature type="transmembrane region" description="Helical" evidence="6">
    <location>
        <begin position="324"/>
        <end position="343"/>
    </location>
</feature>
<dbReference type="OrthoDB" id="6730379at2759"/>
<feature type="transmembrane region" description="Helical" evidence="6">
    <location>
        <begin position="446"/>
        <end position="467"/>
    </location>
</feature>
<keyword evidence="5 6" id="KW-0472">Membrane</keyword>
<accession>A0A5C3QP64</accession>
<evidence type="ECO:0000256" key="3">
    <source>
        <dbReference type="ARBA" id="ARBA00022692"/>
    </source>
</evidence>
<evidence type="ECO:0000256" key="5">
    <source>
        <dbReference type="ARBA" id="ARBA00023136"/>
    </source>
</evidence>
<feature type="transmembrane region" description="Helical" evidence="6">
    <location>
        <begin position="218"/>
        <end position="238"/>
    </location>
</feature>
<dbReference type="Gene3D" id="1.20.1250.20">
    <property type="entry name" value="MFS general substrate transporter like domains"/>
    <property type="match status" value="1"/>
</dbReference>
<evidence type="ECO:0000313" key="9">
    <source>
        <dbReference type="Proteomes" id="UP000305067"/>
    </source>
</evidence>
<sequence>MEKHRAADAVAQEPSYWTTIFKRGEYTAFYEEALQRYGDDVAIDPVREAQLKRKVDLVILPILAVCYFFYYVDKTTLSYAAIFGMKQDLNLQGTQYSWLSSVFYFGWMVWAIPTNLIMQRSPPSTYLGINIAFWGIFLMFQALAQNFTHMVVLRVLSGAAEAIADPAFMLVTTMWYSRGEQPSRISTWYAANGIGVAGGGLIGYGIGQIKGSLASWRYEFLIVGAFCTAWGVFIIFFLPNTIASCQFLSRDERMFMIARLRKNQTGIETKAGIKWDQLREFCVDPKTYLFFFLGFVGNIPNGGISNFSTLIIQGLGFSQIETSLLGIPQGALVVIWIAAGAILNARLPNNSRTWVCMLFMIPTIAGALGFLLAPADANIGRLICYYLTGSYQASFVIGLSLITSNVGGQTKKQLTSAIIFVGVCVGNIAGPFFFKENQAPSYRLGIGAILVCNCLEVLVFLAFRFLFIHSNKKKEAEREALRAAGKLDENSTALADITDWQNPNFVYVY</sequence>
<reference evidence="8 9" key="1">
    <citation type="journal article" date="2019" name="Nat. Ecol. Evol.">
        <title>Megaphylogeny resolves global patterns of mushroom evolution.</title>
        <authorList>
            <person name="Varga T."/>
            <person name="Krizsan K."/>
            <person name="Foldi C."/>
            <person name="Dima B."/>
            <person name="Sanchez-Garcia M."/>
            <person name="Sanchez-Ramirez S."/>
            <person name="Szollosi G.J."/>
            <person name="Szarkandi J.G."/>
            <person name="Papp V."/>
            <person name="Albert L."/>
            <person name="Andreopoulos W."/>
            <person name="Angelini C."/>
            <person name="Antonin V."/>
            <person name="Barry K.W."/>
            <person name="Bougher N.L."/>
            <person name="Buchanan P."/>
            <person name="Buyck B."/>
            <person name="Bense V."/>
            <person name="Catcheside P."/>
            <person name="Chovatia M."/>
            <person name="Cooper J."/>
            <person name="Damon W."/>
            <person name="Desjardin D."/>
            <person name="Finy P."/>
            <person name="Geml J."/>
            <person name="Haridas S."/>
            <person name="Hughes K."/>
            <person name="Justo A."/>
            <person name="Karasinski D."/>
            <person name="Kautmanova I."/>
            <person name="Kiss B."/>
            <person name="Kocsube S."/>
            <person name="Kotiranta H."/>
            <person name="LaButti K.M."/>
            <person name="Lechner B.E."/>
            <person name="Liimatainen K."/>
            <person name="Lipzen A."/>
            <person name="Lukacs Z."/>
            <person name="Mihaltcheva S."/>
            <person name="Morgado L.N."/>
            <person name="Niskanen T."/>
            <person name="Noordeloos M.E."/>
            <person name="Ohm R.A."/>
            <person name="Ortiz-Santana B."/>
            <person name="Ovrebo C."/>
            <person name="Racz N."/>
            <person name="Riley R."/>
            <person name="Savchenko A."/>
            <person name="Shiryaev A."/>
            <person name="Soop K."/>
            <person name="Spirin V."/>
            <person name="Szebenyi C."/>
            <person name="Tomsovsky M."/>
            <person name="Tulloss R.E."/>
            <person name="Uehling J."/>
            <person name="Grigoriev I.V."/>
            <person name="Vagvolgyi C."/>
            <person name="Papp T."/>
            <person name="Martin F.M."/>
            <person name="Miettinen O."/>
            <person name="Hibbett D.S."/>
            <person name="Nagy L.G."/>
        </authorList>
    </citation>
    <scope>NUCLEOTIDE SEQUENCE [LARGE SCALE GENOMIC DNA]</scope>
    <source>
        <strain evidence="8 9">CBS 309.79</strain>
    </source>
</reference>
<keyword evidence="4 6" id="KW-1133">Transmembrane helix</keyword>
<evidence type="ECO:0000256" key="1">
    <source>
        <dbReference type="ARBA" id="ARBA00004141"/>
    </source>
</evidence>
<evidence type="ECO:0000256" key="2">
    <source>
        <dbReference type="ARBA" id="ARBA00022448"/>
    </source>
</evidence>
<feature type="transmembrane region" description="Helical" evidence="6">
    <location>
        <begin position="379"/>
        <end position="402"/>
    </location>
</feature>
<feature type="transmembrane region" description="Helical" evidence="6">
    <location>
        <begin position="95"/>
        <end position="113"/>
    </location>
</feature>
<dbReference type="GO" id="GO:0022857">
    <property type="term" value="F:transmembrane transporter activity"/>
    <property type="evidence" value="ECO:0007669"/>
    <property type="project" value="InterPro"/>
</dbReference>
<gene>
    <name evidence="8" type="ORF">BDV98DRAFT_613156</name>
</gene>
<dbReference type="Proteomes" id="UP000305067">
    <property type="component" value="Unassembled WGS sequence"/>
</dbReference>
<dbReference type="InterPro" id="IPR011701">
    <property type="entry name" value="MFS"/>
</dbReference>
<dbReference type="InterPro" id="IPR036259">
    <property type="entry name" value="MFS_trans_sf"/>
</dbReference>
<evidence type="ECO:0000259" key="7">
    <source>
        <dbReference type="PROSITE" id="PS50850"/>
    </source>
</evidence>
<feature type="transmembrane region" description="Helical" evidence="6">
    <location>
        <begin position="288"/>
        <end position="312"/>
    </location>
</feature>
<keyword evidence="9" id="KW-1185">Reference proteome</keyword>
<dbReference type="AlphaFoldDB" id="A0A5C3QP64"/>
<organism evidence="8 9">
    <name type="scientific">Pterulicium gracile</name>
    <dbReference type="NCBI Taxonomy" id="1884261"/>
    <lineage>
        <taxon>Eukaryota</taxon>
        <taxon>Fungi</taxon>
        <taxon>Dikarya</taxon>
        <taxon>Basidiomycota</taxon>
        <taxon>Agaricomycotina</taxon>
        <taxon>Agaricomycetes</taxon>
        <taxon>Agaricomycetidae</taxon>
        <taxon>Agaricales</taxon>
        <taxon>Pleurotineae</taxon>
        <taxon>Pterulaceae</taxon>
        <taxon>Pterulicium</taxon>
    </lineage>
</organism>
<dbReference type="EMBL" id="ML178830">
    <property type="protein sequence ID" value="TFL00154.1"/>
    <property type="molecule type" value="Genomic_DNA"/>
</dbReference>
<feature type="transmembrane region" description="Helical" evidence="6">
    <location>
        <begin position="125"/>
        <end position="143"/>
    </location>
</feature>
<dbReference type="PROSITE" id="PS50850">
    <property type="entry name" value="MFS"/>
    <property type="match status" value="1"/>
</dbReference>
<feature type="domain" description="Major facilitator superfamily (MFS) profile" evidence="7">
    <location>
        <begin position="59"/>
        <end position="471"/>
    </location>
</feature>
<feature type="transmembrane region" description="Helical" evidence="6">
    <location>
        <begin position="188"/>
        <end position="206"/>
    </location>
</feature>
<dbReference type="Pfam" id="PF07690">
    <property type="entry name" value="MFS_1"/>
    <property type="match status" value="1"/>
</dbReference>
<proteinExistence type="predicted"/>
<protein>
    <submittedName>
        <fullName evidence="8">Major facilitator superfamily domain-containing protein</fullName>
    </submittedName>
</protein>
<comment type="subcellular location">
    <subcellularLocation>
        <location evidence="1">Membrane</location>
        <topology evidence="1">Multi-pass membrane protein</topology>
    </subcellularLocation>
</comment>
<dbReference type="PANTHER" id="PTHR43791">
    <property type="entry name" value="PERMEASE-RELATED"/>
    <property type="match status" value="1"/>
</dbReference>